<dbReference type="AlphaFoldDB" id="A0AAX1KFU5"/>
<reference evidence="1 2" key="1">
    <citation type="submission" date="2020-11" db="EMBL/GenBank/DDBJ databases">
        <title>Closed and high quality bacterial genomes of the OMM12 community.</title>
        <authorList>
            <person name="Marbouty M."/>
            <person name="Lamy-Besnier Q."/>
            <person name="Debarbieux L."/>
            <person name="Koszul R."/>
        </authorList>
    </citation>
    <scope>NUCLEOTIDE SEQUENCE [LARGE SCALE GENOMIC DNA]</scope>
    <source>
        <strain evidence="1 2">YL31</strain>
    </source>
</reference>
<dbReference type="KEGG" id="fpla:A4U99_15670"/>
<organism evidence="1 2">
    <name type="scientific">Flavonifractor plautii</name>
    <name type="common">Fusobacterium plautii</name>
    <dbReference type="NCBI Taxonomy" id="292800"/>
    <lineage>
        <taxon>Bacteria</taxon>
        <taxon>Bacillati</taxon>
        <taxon>Bacillota</taxon>
        <taxon>Clostridia</taxon>
        <taxon>Eubacteriales</taxon>
        <taxon>Oscillospiraceae</taxon>
        <taxon>Flavonifractor</taxon>
    </lineage>
</organism>
<accession>A0AAX1KFU5</accession>
<dbReference type="InterPro" id="IPR014710">
    <property type="entry name" value="RmlC-like_jellyroll"/>
</dbReference>
<sequence length="135" mass="15921">MDNAKKMLIMRHGFKSITFSAYKERLLKLFRMAADRSQLVDGRWYNQQIQYTQNDVSIIIISSRITVSKPLNKSCEEGIIRMLNRRIQINVHLKPEELLFVLLDIYGRASLHCKKGSDRIGCIRRRSRMVRRPKV</sequence>
<dbReference type="SUPFAM" id="SSF46785">
    <property type="entry name" value="Winged helix' DNA-binding domain"/>
    <property type="match status" value="1"/>
</dbReference>
<dbReference type="Gene3D" id="2.60.120.10">
    <property type="entry name" value="Jelly Rolls"/>
    <property type="match status" value="1"/>
</dbReference>
<name>A0AAX1KFU5_FLAPL</name>
<dbReference type="EMBL" id="CP065315">
    <property type="protein sequence ID" value="QQR04683.1"/>
    <property type="molecule type" value="Genomic_DNA"/>
</dbReference>
<evidence type="ECO:0000313" key="1">
    <source>
        <dbReference type="EMBL" id="QQR04683.1"/>
    </source>
</evidence>
<gene>
    <name evidence="1" type="ORF">I5Q84_11885</name>
</gene>
<evidence type="ECO:0000313" key="2">
    <source>
        <dbReference type="Proteomes" id="UP000595792"/>
    </source>
</evidence>
<dbReference type="Proteomes" id="UP000595792">
    <property type="component" value="Chromosome"/>
</dbReference>
<dbReference type="RefSeq" id="WP_065535424.1">
    <property type="nucleotide sequence ID" value="NZ_CP015406.2"/>
</dbReference>
<protein>
    <submittedName>
        <fullName evidence="1">Uncharacterized protein</fullName>
    </submittedName>
</protein>
<dbReference type="InterPro" id="IPR036390">
    <property type="entry name" value="WH_DNA-bd_sf"/>
</dbReference>
<proteinExistence type="predicted"/>